<dbReference type="EMBL" id="CP013480">
    <property type="protein sequence ID" value="ALS60771.1"/>
    <property type="molecule type" value="Genomic_DNA"/>
</dbReference>
<reference evidence="2" key="1">
    <citation type="submission" date="2015-12" db="EMBL/GenBank/DDBJ databases">
        <title>Complete genome sequence of Pandoraea norimbergensis DSM 11628.</title>
        <authorList>
            <person name="Ee R."/>
            <person name="Lim Y.-L."/>
            <person name="Yong D."/>
            <person name="Yin W.-F."/>
            <person name="Chan K.-G."/>
        </authorList>
    </citation>
    <scope>NUCLEOTIDE SEQUENCE [LARGE SCALE GENOMIC DNA]</scope>
    <source>
        <strain evidence="2">DSM 11628</strain>
    </source>
</reference>
<sequence>MATDLRAMTNALPARPPGPSLSLGAIDRFRLGVVECKPVPVDRYVRNALMELLTPRDGCPNACVPGNAQLREMLATILTLHPQGDATSLERVIGQIGLLSLLRDEPDYAPGTINALRYDVGAHAVASGVFSVSEGVPSEAELLDFGASELMFLDTPNEYRRDVASAHAAIIDFHYGAAGMAGHGARENRETKITPAMLQISDFTHHLATCHQRRDTESLAMADAQTMPRAGLRCAVL</sequence>
<protein>
    <submittedName>
        <fullName evidence="1">Uncharacterized protein</fullName>
    </submittedName>
</protein>
<organism evidence="1 2">
    <name type="scientific">Pandoraea norimbergensis</name>
    <dbReference type="NCBI Taxonomy" id="93219"/>
    <lineage>
        <taxon>Bacteria</taxon>
        <taxon>Pseudomonadati</taxon>
        <taxon>Pseudomonadota</taxon>
        <taxon>Betaproteobacteria</taxon>
        <taxon>Burkholderiales</taxon>
        <taxon>Burkholderiaceae</taxon>
        <taxon>Pandoraea</taxon>
    </lineage>
</organism>
<name>A0ABN4JIG1_9BURK</name>
<dbReference type="Proteomes" id="UP000060277">
    <property type="component" value="Chromosome"/>
</dbReference>
<proteinExistence type="predicted"/>
<evidence type="ECO:0000313" key="2">
    <source>
        <dbReference type="Proteomes" id="UP000060277"/>
    </source>
</evidence>
<gene>
    <name evidence="1" type="ORF">AT302_14290</name>
</gene>
<dbReference type="RefSeq" id="WP_058377685.1">
    <property type="nucleotide sequence ID" value="NZ_CP013480.3"/>
</dbReference>
<accession>A0ABN4JIG1</accession>
<keyword evidence="2" id="KW-1185">Reference proteome</keyword>
<evidence type="ECO:0000313" key="1">
    <source>
        <dbReference type="EMBL" id="ALS60771.1"/>
    </source>
</evidence>